<dbReference type="RefSeq" id="WP_087426513.1">
    <property type="nucleotide sequence ID" value="NZ_CAMMFP010000008.1"/>
</dbReference>
<dbReference type="AlphaFoldDB" id="A0A1Y3YV18"/>
<evidence type="ECO:0000256" key="1">
    <source>
        <dbReference type="SAM" id="SignalP"/>
    </source>
</evidence>
<gene>
    <name evidence="2" type="ORF">B5F97_12630</name>
</gene>
<sequence>MIKKEYILLAVLSAGFSFPVQGQTTWTKQDSIKLKEILDGTTDISINPTVKQEIDLLFSTPAQIHSIPILPVEELLPKPENLRQIYAIPGFRLDNTRIYYNTQRRNKYILNTQRFSISATTEYGKRAKVLLQQKTDFKFDVTQKLGYHIYAGYSRSSGKSAILPGTVSPLYLGSGFSYDINKQVQVKTGVRRQFNIIHRRWEWVWETSVGISF</sequence>
<organism evidence="2 3">
    <name type="scientific">Bacteroides clarus</name>
    <dbReference type="NCBI Taxonomy" id="626929"/>
    <lineage>
        <taxon>Bacteria</taxon>
        <taxon>Pseudomonadati</taxon>
        <taxon>Bacteroidota</taxon>
        <taxon>Bacteroidia</taxon>
        <taxon>Bacteroidales</taxon>
        <taxon>Bacteroidaceae</taxon>
        <taxon>Bacteroides</taxon>
    </lineage>
</organism>
<protein>
    <submittedName>
        <fullName evidence="2">DUF4858 domain-containing protein</fullName>
    </submittedName>
</protein>
<reference evidence="3" key="1">
    <citation type="submission" date="2017-04" db="EMBL/GenBank/DDBJ databases">
        <title>Function of individual gut microbiota members based on whole genome sequencing of pure cultures obtained from chicken caecum.</title>
        <authorList>
            <person name="Medvecky M."/>
            <person name="Cejkova D."/>
            <person name="Polansky O."/>
            <person name="Karasova D."/>
            <person name="Kubasova T."/>
            <person name="Cizek A."/>
            <person name="Rychlik I."/>
        </authorList>
    </citation>
    <scope>NUCLEOTIDE SEQUENCE [LARGE SCALE GENOMIC DNA]</scope>
    <source>
        <strain evidence="3">An43</strain>
    </source>
</reference>
<dbReference type="EMBL" id="NFII01000012">
    <property type="protein sequence ID" value="OUO00329.1"/>
    <property type="molecule type" value="Genomic_DNA"/>
</dbReference>
<proteinExistence type="predicted"/>
<evidence type="ECO:0000313" key="2">
    <source>
        <dbReference type="EMBL" id="OUO00329.1"/>
    </source>
</evidence>
<accession>A0A1Y3YV18</accession>
<feature type="signal peptide" evidence="1">
    <location>
        <begin position="1"/>
        <end position="22"/>
    </location>
</feature>
<keyword evidence="1" id="KW-0732">Signal</keyword>
<dbReference type="Proteomes" id="UP000195386">
    <property type="component" value="Unassembled WGS sequence"/>
</dbReference>
<feature type="chain" id="PRO_5013051086" evidence="1">
    <location>
        <begin position="23"/>
        <end position="213"/>
    </location>
</feature>
<evidence type="ECO:0000313" key="3">
    <source>
        <dbReference type="Proteomes" id="UP000195386"/>
    </source>
</evidence>
<comment type="caution">
    <text evidence="2">The sequence shown here is derived from an EMBL/GenBank/DDBJ whole genome shotgun (WGS) entry which is preliminary data.</text>
</comment>
<name>A0A1Y3YV18_9BACE</name>